<accession>A0A4V1L5M5</accession>
<keyword evidence="1 2" id="KW-0597">Phosphoprotein</keyword>
<feature type="domain" description="Response regulatory" evidence="3">
    <location>
        <begin position="1"/>
        <end position="110"/>
    </location>
</feature>
<gene>
    <name evidence="4" type="ORF">GRAN_3141</name>
</gene>
<evidence type="ECO:0000256" key="2">
    <source>
        <dbReference type="PROSITE-ProRule" id="PRU00169"/>
    </source>
</evidence>
<sequence length="120" mass="13179">MRKVIRRVLMLSGFDVGTCLEAGDGLEALQVLEDEWIDVVITDINMPNMNGEELVVKLSEDPMRSSIPVLVVSTDRSDERLTRMMSLGARGYVTKPFLPETLGAAMGKIVGEPNYASSSF</sequence>
<dbReference type="InterPro" id="IPR050595">
    <property type="entry name" value="Bact_response_regulator"/>
</dbReference>
<protein>
    <submittedName>
        <fullName evidence="4">Chemotaxis regulator-transmits chemoreceptor signals to flagelllar motor components CheY</fullName>
    </submittedName>
</protein>
<dbReference type="PANTHER" id="PTHR44591:SF3">
    <property type="entry name" value="RESPONSE REGULATORY DOMAIN-CONTAINING PROTEIN"/>
    <property type="match status" value="1"/>
</dbReference>
<dbReference type="SMART" id="SM00448">
    <property type="entry name" value="REC"/>
    <property type="match status" value="1"/>
</dbReference>
<reference evidence="5" key="2">
    <citation type="submission" date="2019-02" db="EMBL/GenBank/DDBJ databases">
        <title>Granulicella sibirica sp. nov., a psychrotolerant acidobacterium isolated from an organic soil layer in forested tundra, West Siberia.</title>
        <authorList>
            <person name="Oshkin I.Y."/>
            <person name="Kulichevskaya I.S."/>
            <person name="Rijpstra W.I.C."/>
            <person name="Sinninghe Damste J.S."/>
            <person name="Rakitin A.L."/>
            <person name="Ravin N.V."/>
            <person name="Dedysh S.N."/>
        </authorList>
    </citation>
    <scope>NUCLEOTIDE SEQUENCE [LARGE SCALE GENOMIC DNA]</scope>
    <source>
        <strain evidence="5">AF10</strain>
    </source>
</reference>
<proteinExistence type="predicted"/>
<dbReference type="Proteomes" id="UP000289437">
    <property type="component" value="Unassembled WGS sequence"/>
</dbReference>
<dbReference type="Gene3D" id="3.40.50.2300">
    <property type="match status" value="1"/>
</dbReference>
<dbReference type="GO" id="GO:0000160">
    <property type="term" value="P:phosphorelay signal transduction system"/>
    <property type="evidence" value="ECO:0007669"/>
    <property type="project" value="InterPro"/>
</dbReference>
<dbReference type="EMBL" id="RDSM01000002">
    <property type="protein sequence ID" value="RXH56284.1"/>
    <property type="molecule type" value="Genomic_DNA"/>
</dbReference>
<reference evidence="4 5" key="1">
    <citation type="submission" date="2018-11" db="EMBL/GenBank/DDBJ databases">
        <authorList>
            <person name="Mardanov A.V."/>
            <person name="Ravin N.V."/>
            <person name="Dedysh S.N."/>
        </authorList>
    </citation>
    <scope>NUCLEOTIDE SEQUENCE [LARGE SCALE GENOMIC DNA]</scope>
    <source>
        <strain evidence="4 5">AF10</strain>
    </source>
</reference>
<comment type="caution">
    <text evidence="4">The sequence shown here is derived from an EMBL/GenBank/DDBJ whole genome shotgun (WGS) entry which is preliminary data.</text>
</comment>
<dbReference type="PANTHER" id="PTHR44591">
    <property type="entry name" value="STRESS RESPONSE REGULATOR PROTEIN 1"/>
    <property type="match status" value="1"/>
</dbReference>
<feature type="modified residue" description="4-aspartylphosphate" evidence="2">
    <location>
        <position position="43"/>
    </location>
</feature>
<evidence type="ECO:0000256" key="1">
    <source>
        <dbReference type="ARBA" id="ARBA00022553"/>
    </source>
</evidence>
<keyword evidence="5" id="KW-1185">Reference proteome</keyword>
<dbReference type="Pfam" id="PF00072">
    <property type="entry name" value="Response_reg"/>
    <property type="match status" value="1"/>
</dbReference>
<dbReference type="PROSITE" id="PS50110">
    <property type="entry name" value="RESPONSE_REGULATORY"/>
    <property type="match status" value="1"/>
</dbReference>
<dbReference type="SUPFAM" id="SSF52172">
    <property type="entry name" value="CheY-like"/>
    <property type="match status" value="1"/>
</dbReference>
<evidence type="ECO:0000259" key="3">
    <source>
        <dbReference type="PROSITE" id="PS50110"/>
    </source>
</evidence>
<keyword evidence="4" id="KW-0675">Receptor</keyword>
<dbReference type="AlphaFoldDB" id="A0A4V1L5M5"/>
<evidence type="ECO:0000313" key="4">
    <source>
        <dbReference type="EMBL" id="RXH56284.1"/>
    </source>
</evidence>
<dbReference type="InterPro" id="IPR001789">
    <property type="entry name" value="Sig_transdc_resp-reg_receiver"/>
</dbReference>
<name>A0A4V1L5M5_9BACT</name>
<organism evidence="4 5">
    <name type="scientific">Granulicella sibirica</name>
    <dbReference type="NCBI Taxonomy" id="2479048"/>
    <lineage>
        <taxon>Bacteria</taxon>
        <taxon>Pseudomonadati</taxon>
        <taxon>Acidobacteriota</taxon>
        <taxon>Terriglobia</taxon>
        <taxon>Terriglobales</taxon>
        <taxon>Acidobacteriaceae</taxon>
        <taxon>Granulicella</taxon>
    </lineage>
</organism>
<evidence type="ECO:0000313" key="5">
    <source>
        <dbReference type="Proteomes" id="UP000289437"/>
    </source>
</evidence>
<dbReference type="InterPro" id="IPR011006">
    <property type="entry name" value="CheY-like_superfamily"/>
</dbReference>